<keyword evidence="1" id="KW-0614">Plasmid</keyword>
<sequence>MAGKKPDCERPRGSQGREGAGMRHHDRHHGSAISASNAGFRGRNYLAQIAKLADFWFIPLTIFPTVALSSAVFGFPLLLSLIMSFAAWSIDEPVLAADFVGLRNYRDLFADPVFVASLCLTLGYTAATVCLEILVGLAIAMLLNQDLPYIRFFRIALIVPMMVTPIVAALCWKLLLDPTYGLVDYLVGSPIIWLGDPTLALITVGGVSVWQNAPFVALLLLAGLQSLPKEVVEAATIDGATKIALFRHVTLPLLSPYLLVALLLRTIFEFRAFDNVYVMTAGGPANATLVLSIYVYQTSFFSFDLTLASAASWVMLLIVLTVCLILIATMRRKEHDQ</sequence>
<reference evidence="1" key="1">
    <citation type="submission" date="2022-09" db="EMBL/GenBank/DDBJ databases">
        <title>Interaction between co-microsymbionts with complementary sets of symbiotic genes in legume-rhizobium systems.</title>
        <authorList>
            <person name="Safronova V."/>
            <person name="Sazanova A."/>
            <person name="Afonin A."/>
            <person name="Chirak E."/>
        </authorList>
    </citation>
    <scope>NUCLEOTIDE SEQUENCE</scope>
    <source>
        <strain evidence="1">A18/3m</strain>
    </source>
</reference>
<keyword evidence="2" id="KW-1185">Reference proteome</keyword>
<gene>
    <name evidence="1" type="ORF">N8E88_08060</name>
</gene>
<dbReference type="EMBL" id="CP104972">
    <property type="protein sequence ID" value="UXN58851.1"/>
    <property type="molecule type" value="Genomic_DNA"/>
</dbReference>
<organism evidence="1 2">
    <name type="scientific">Phyllobacterium zundukense</name>
    <dbReference type="NCBI Taxonomy" id="1867719"/>
    <lineage>
        <taxon>Bacteria</taxon>
        <taxon>Pseudomonadati</taxon>
        <taxon>Pseudomonadota</taxon>
        <taxon>Alphaproteobacteria</taxon>
        <taxon>Hyphomicrobiales</taxon>
        <taxon>Phyllobacteriaceae</taxon>
        <taxon>Phyllobacterium</taxon>
    </lineage>
</organism>
<proteinExistence type="predicted"/>
<protein>
    <submittedName>
        <fullName evidence="1">Sugar ABC transporter permease</fullName>
    </submittedName>
</protein>
<evidence type="ECO:0000313" key="2">
    <source>
        <dbReference type="Proteomes" id="UP001061991"/>
    </source>
</evidence>
<dbReference type="Proteomes" id="UP001061991">
    <property type="component" value="Plasmid p_unnamed1"/>
</dbReference>
<accession>A0ACD4CYZ0</accession>
<name>A0ACD4CYZ0_9HYPH</name>
<evidence type="ECO:0000313" key="1">
    <source>
        <dbReference type="EMBL" id="UXN58851.1"/>
    </source>
</evidence>
<geneLocation type="plasmid" evidence="1 2">
    <name>p_unnamed1</name>
</geneLocation>